<accession>A0A7J6Q2K2</accession>
<feature type="non-terminal residue" evidence="4">
    <location>
        <position position="1"/>
    </location>
</feature>
<keyword evidence="2" id="KW-0175">Coiled coil</keyword>
<dbReference type="EMBL" id="JABANO010036464">
    <property type="protein sequence ID" value="KAF4701790.1"/>
    <property type="molecule type" value="Genomic_DNA"/>
</dbReference>
<dbReference type="SUPFAM" id="SSF47473">
    <property type="entry name" value="EF-hand"/>
    <property type="match status" value="1"/>
</dbReference>
<proteinExistence type="predicted"/>
<dbReference type="AlphaFoldDB" id="A0A7J6Q2K2"/>
<feature type="coiled-coil region" evidence="2">
    <location>
        <begin position="13"/>
        <end position="58"/>
    </location>
</feature>
<reference evidence="4 5" key="1">
    <citation type="submission" date="2020-04" db="EMBL/GenBank/DDBJ databases">
        <title>Perkinsus olseni comparative genomics.</title>
        <authorList>
            <person name="Bogema D.R."/>
        </authorList>
    </citation>
    <scope>NUCLEOTIDE SEQUENCE [LARGE SCALE GENOMIC DNA]</scope>
    <source>
        <strain evidence="4 5">ATCC PRA-207</strain>
    </source>
</reference>
<keyword evidence="1" id="KW-0106">Calcium</keyword>
<dbReference type="GO" id="GO:0005509">
    <property type="term" value="F:calcium ion binding"/>
    <property type="evidence" value="ECO:0007669"/>
    <property type="project" value="InterPro"/>
</dbReference>
<feature type="domain" description="EF-hand" evidence="3">
    <location>
        <begin position="202"/>
        <end position="237"/>
    </location>
</feature>
<name>A0A7J6Q2K2_PEROL</name>
<dbReference type="Gene3D" id="1.10.238.10">
    <property type="entry name" value="EF-hand"/>
    <property type="match status" value="1"/>
</dbReference>
<evidence type="ECO:0000313" key="5">
    <source>
        <dbReference type="Proteomes" id="UP000553632"/>
    </source>
</evidence>
<organism evidence="4 5">
    <name type="scientific">Perkinsus olseni</name>
    <name type="common">Perkinsus atlanticus</name>
    <dbReference type="NCBI Taxonomy" id="32597"/>
    <lineage>
        <taxon>Eukaryota</taxon>
        <taxon>Sar</taxon>
        <taxon>Alveolata</taxon>
        <taxon>Perkinsozoa</taxon>
        <taxon>Perkinsea</taxon>
        <taxon>Perkinsida</taxon>
        <taxon>Perkinsidae</taxon>
        <taxon>Perkinsus</taxon>
    </lineage>
</organism>
<protein>
    <recommendedName>
        <fullName evidence="3">EF-hand domain-containing protein</fullName>
    </recommendedName>
</protein>
<evidence type="ECO:0000256" key="1">
    <source>
        <dbReference type="ARBA" id="ARBA00022837"/>
    </source>
</evidence>
<dbReference type="InterPro" id="IPR002048">
    <property type="entry name" value="EF_hand_dom"/>
</dbReference>
<sequence length="268" mass="29824">AKQCSLMKRLKVLDGLEDKHKRHLREIQEFQKILREDAIGLSKRLEGIQKEAIELRREGPAGTMRSAGIDGDVKCLEDHSELRHSLPPVEEDACRNIAVPLLREIYSRVCPLQRNRSLDGAPPSAVGASRSSASVESSRRRAFLGSVHGEVDPEILERIARLNQWFNTNSSKWGHSGRRNCHDVKAVVLMTPRGALRKVLETRCGGLKKAYHHLDSNGNGQLSRGEFEGALKALGVPWEDVTGERDFPALCRLLGEKEGEVMLSEVLG</sequence>
<dbReference type="PROSITE" id="PS00018">
    <property type="entry name" value="EF_HAND_1"/>
    <property type="match status" value="1"/>
</dbReference>
<gene>
    <name evidence="4" type="ORF">FOZ63_015555</name>
</gene>
<dbReference type="PROSITE" id="PS50222">
    <property type="entry name" value="EF_HAND_2"/>
    <property type="match status" value="1"/>
</dbReference>
<dbReference type="InterPro" id="IPR011992">
    <property type="entry name" value="EF-hand-dom_pair"/>
</dbReference>
<evidence type="ECO:0000256" key="2">
    <source>
        <dbReference type="SAM" id="Coils"/>
    </source>
</evidence>
<evidence type="ECO:0000313" key="4">
    <source>
        <dbReference type="EMBL" id="KAF4701790.1"/>
    </source>
</evidence>
<feature type="non-terminal residue" evidence="4">
    <location>
        <position position="268"/>
    </location>
</feature>
<keyword evidence="5" id="KW-1185">Reference proteome</keyword>
<evidence type="ECO:0000259" key="3">
    <source>
        <dbReference type="PROSITE" id="PS50222"/>
    </source>
</evidence>
<dbReference type="Proteomes" id="UP000553632">
    <property type="component" value="Unassembled WGS sequence"/>
</dbReference>
<dbReference type="InterPro" id="IPR018247">
    <property type="entry name" value="EF_Hand_1_Ca_BS"/>
</dbReference>
<comment type="caution">
    <text evidence="4">The sequence shown here is derived from an EMBL/GenBank/DDBJ whole genome shotgun (WGS) entry which is preliminary data.</text>
</comment>